<keyword evidence="8" id="KW-1185">Reference proteome</keyword>
<protein>
    <recommendedName>
        <fullName evidence="5">Putative pre-16S rRNA nuclease</fullName>
        <ecNumber evidence="5">3.1.-.-</ecNumber>
    </recommendedName>
</protein>
<evidence type="ECO:0000259" key="6">
    <source>
        <dbReference type="SMART" id="SM00732"/>
    </source>
</evidence>
<organism evidence="7 8">
    <name type="scientific">Pontibacter fetidus</name>
    <dbReference type="NCBI Taxonomy" id="2700082"/>
    <lineage>
        <taxon>Bacteria</taxon>
        <taxon>Pseudomonadati</taxon>
        <taxon>Bacteroidota</taxon>
        <taxon>Cytophagia</taxon>
        <taxon>Cytophagales</taxon>
        <taxon>Hymenobacteraceae</taxon>
        <taxon>Pontibacter</taxon>
    </lineage>
</organism>
<dbReference type="PANTHER" id="PTHR33317:SF4">
    <property type="entry name" value="POLYNUCLEOTIDYL TRANSFERASE, RIBONUCLEASE H-LIKE SUPERFAMILY PROTEIN"/>
    <property type="match status" value="1"/>
</dbReference>
<name>A0A6B2H6M5_9BACT</name>
<dbReference type="InterPro" id="IPR005227">
    <property type="entry name" value="YqgF"/>
</dbReference>
<evidence type="ECO:0000313" key="7">
    <source>
        <dbReference type="EMBL" id="NDK56486.1"/>
    </source>
</evidence>
<dbReference type="Gene3D" id="3.30.420.140">
    <property type="entry name" value="YqgF/RNase H-like domain"/>
    <property type="match status" value="1"/>
</dbReference>
<dbReference type="GO" id="GO:0016788">
    <property type="term" value="F:hydrolase activity, acting on ester bonds"/>
    <property type="evidence" value="ECO:0007669"/>
    <property type="project" value="UniProtKB-UniRule"/>
</dbReference>
<dbReference type="NCBIfam" id="TIGR00250">
    <property type="entry name" value="RNAse_H_YqgF"/>
    <property type="match status" value="1"/>
</dbReference>
<sequence>MGRILAIDYGTKRVGIAVTDVLQIAANPLDTVHSKDALAYLKTYVQREPVEAIVIGMPRRLSGEDSDATQHVVGFMRILQREFPTIPVHTIDERFTSKMAQAAMLAGGLKKKDRQDKGTVDRVSAAIILQSYLESKNIL</sequence>
<dbReference type="EC" id="3.1.-.-" evidence="5"/>
<dbReference type="EMBL" id="JAAEAA010000013">
    <property type="protein sequence ID" value="NDK56486.1"/>
    <property type="molecule type" value="Genomic_DNA"/>
</dbReference>
<dbReference type="SMART" id="SM00732">
    <property type="entry name" value="YqgFc"/>
    <property type="match status" value="1"/>
</dbReference>
<dbReference type="GO" id="GO:0000967">
    <property type="term" value="P:rRNA 5'-end processing"/>
    <property type="evidence" value="ECO:0007669"/>
    <property type="project" value="UniProtKB-UniRule"/>
</dbReference>
<evidence type="ECO:0000256" key="2">
    <source>
        <dbReference type="ARBA" id="ARBA00022517"/>
    </source>
</evidence>
<comment type="function">
    <text evidence="5">Could be a nuclease involved in processing of the 5'-end of pre-16S rRNA.</text>
</comment>
<evidence type="ECO:0000313" key="8">
    <source>
        <dbReference type="Proteomes" id="UP000478546"/>
    </source>
</evidence>
<dbReference type="GO" id="GO:0005829">
    <property type="term" value="C:cytosol"/>
    <property type="evidence" value="ECO:0007669"/>
    <property type="project" value="TreeGrafter"/>
</dbReference>
<dbReference type="CDD" id="cd16964">
    <property type="entry name" value="YqgF"/>
    <property type="match status" value="1"/>
</dbReference>
<feature type="domain" description="YqgF/RNase H-like" evidence="6">
    <location>
        <begin position="2"/>
        <end position="100"/>
    </location>
</feature>
<dbReference type="AlphaFoldDB" id="A0A6B2H6M5"/>
<keyword evidence="2 5" id="KW-0690">Ribosome biogenesis</keyword>
<comment type="subcellular location">
    <subcellularLocation>
        <location evidence="5">Cytoplasm</location>
    </subcellularLocation>
</comment>
<reference evidence="7 8" key="1">
    <citation type="submission" date="2020-01" db="EMBL/GenBank/DDBJ databases">
        <authorList>
            <person name="Kim M.K."/>
        </authorList>
    </citation>
    <scope>NUCLEOTIDE SEQUENCE [LARGE SCALE GENOMIC DNA]</scope>
    <source>
        <strain evidence="7 8">BT213</strain>
    </source>
</reference>
<dbReference type="InterPro" id="IPR006641">
    <property type="entry name" value="YqgF/RNaseH-like_dom"/>
</dbReference>
<gene>
    <name evidence="7" type="primary">ruvX</name>
    <name evidence="7" type="ORF">GWO68_11195</name>
</gene>
<dbReference type="Proteomes" id="UP000478546">
    <property type="component" value="Unassembled WGS sequence"/>
</dbReference>
<evidence type="ECO:0000256" key="1">
    <source>
        <dbReference type="ARBA" id="ARBA00022490"/>
    </source>
</evidence>
<proteinExistence type="inferred from homology"/>
<dbReference type="RefSeq" id="WP_162346544.1">
    <property type="nucleotide sequence ID" value="NZ_JAAEAA010000013.1"/>
</dbReference>
<keyword evidence="4 5" id="KW-0378">Hydrolase</keyword>
<dbReference type="Pfam" id="PF03652">
    <property type="entry name" value="RuvX"/>
    <property type="match status" value="1"/>
</dbReference>
<dbReference type="InterPro" id="IPR012337">
    <property type="entry name" value="RNaseH-like_sf"/>
</dbReference>
<dbReference type="PANTHER" id="PTHR33317">
    <property type="entry name" value="POLYNUCLEOTIDYL TRANSFERASE, RIBONUCLEASE H-LIKE SUPERFAMILY PROTEIN"/>
    <property type="match status" value="1"/>
</dbReference>
<accession>A0A6B2H6M5</accession>
<comment type="similarity">
    <text evidence="5">Belongs to the YqgF HJR family.</text>
</comment>
<evidence type="ECO:0000256" key="3">
    <source>
        <dbReference type="ARBA" id="ARBA00022722"/>
    </source>
</evidence>
<dbReference type="SUPFAM" id="SSF53098">
    <property type="entry name" value="Ribonuclease H-like"/>
    <property type="match status" value="1"/>
</dbReference>
<comment type="caution">
    <text evidence="7">The sequence shown here is derived from an EMBL/GenBank/DDBJ whole genome shotgun (WGS) entry which is preliminary data.</text>
</comment>
<keyword evidence="1 5" id="KW-0963">Cytoplasm</keyword>
<dbReference type="InterPro" id="IPR037027">
    <property type="entry name" value="YqgF/RNaseH-like_dom_sf"/>
</dbReference>
<evidence type="ECO:0000256" key="5">
    <source>
        <dbReference type="HAMAP-Rule" id="MF_00651"/>
    </source>
</evidence>
<evidence type="ECO:0000256" key="4">
    <source>
        <dbReference type="ARBA" id="ARBA00022801"/>
    </source>
</evidence>
<dbReference type="GO" id="GO:0004518">
    <property type="term" value="F:nuclease activity"/>
    <property type="evidence" value="ECO:0007669"/>
    <property type="project" value="UniProtKB-KW"/>
</dbReference>
<keyword evidence="3 5" id="KW-0540">Nuclease</keyword>
<dbReference type="HAMAP" id="MF_00651">
    <property type="entry name" value="Nuclease_YqgF"/>
    <property type="match status" value="1"/>
</dbReference>